<evidence type="ECO:0000313" key="2">
    <source>
        <dbReference type="EMBL" id="CAF4205017.1"/>
    </source>
</evidence>
<reference evidence="1" key="1">
    <citation type="submission" date="2021-02" db="EMBL/GenBank/DDBJ databases">
        <authorList>
            <person name="Nowell W R."/>
        </authorList>
    </citation>
    <scope>NUCLEOTIDE SEQUENCE</scope>
</reference>
<dbReference type="EMBL" id="CAJNOK010026042">
    <property type="protein sequence ID" value="CAF1397658.1"/>
    <property type="molecule type" value="Genomic_DNA"/>
</dbReference>
<dbReference type="EMBL" id="CAJOBA010047763">
    <property type="protein sequence ID" value="CAF4205017.1"/>
    <property type="molecule type" value="Genomic_DNA"/>
</dbReference>
<protein>
    <submittedName>
        <fullName evidence="1">Uncharacterized protein</fullName>
    </submittedName>
</protein>
<dbReference type="AlphaFoldDB" id="A0A8S2FA07"/>
<proteinExistence type="predicted"/>
<organism evidence="1 3">
    <name type="scientific">Didymodactylos carnosus</name>
    <dbReference type="NCBI Taxonomy" id="1234261"/>
    <lineage>
        <taxon>Eukaryota</taxon>
        <taxon>Metazoa</taxon>
        <taxon>Spiralia</taxon>
        <taxon>Gnathifera</taxon>
        <taxon>Rotifera</taxon>
        <taxon>Eurotatoria</taxon>
        <taxon>Bdelloidea</taxon>
        <taxon>Philodinida</taxon>
        <taxon>Philodinidae</taxon>
        <taxon>Didymodactylos</taxon>
    </lineage>
</organism>
<dbReference type="Proteomes" id="UP000677228">
    <property type="component" value="Unassembled WGS sequence"/>
</dbReference>
<gene>
    <name evidence="1" type="ORF">OVA965_LOCUS32886</name>
    <name evidence="2" type="ORF">TMI583_LOCUS33758</name>
</gene>
<name>A0A8S2FA07_9BILA</name>
<comment type="caution">
    <text evidence="1">The sequence shown here is derived from an EMBL/GenBank/DDBJ whole genome shotgun (WGS) entry which is preliminary data.</text>
</comment>
<evidence type="ECO:0000313" key="3">
    <source>
        <dbReference type="Proteomes" id="UP000677228"/>
    </source>
</evidence>
<evidence type="ECO:0000313" key="1">
    <source>
        <dbReference type="EMBL" id="CAF1397658.1"/>
    </source>
</evidence>
<sequence>MPPPESISAGSIDSIKKSRQIKELKLAMAWNKFDLVISSMLNDKIITEWTENELDQGLEHALYLGSVGFTELLINYGASFNRLRRLIKMKKYYRNIKNPDLLPLGEDDNIGKDGRQYKYYTIYLDKKGKLAFEQEDFEQRKRFPGDSVNRYGSIHGIEVPGHVLCRNVVFSRMDAVCMNGYISNVSVKFQTAQNVNERETKIWLYVLSSADEDKFNILYRCQLTLPKAEGVEKMIEIPDSSVYLEIGQFLAIGFEGGQHQCGYHYGVHTRKSNIAPIKEVDKGYENGQPVEFKEEEEGVTFSFTLIPVQGKMVLEIII</sequence>
<dbReference type="Proteomes" id="UP000682733">
    <property type="component" value="Unassembled WGS sequence"/>
</dbReference>
<accession>A0A8S2FA07</accession>